<organism evidence="3 4">
    <name type="scientific">Plicaturopsis crispa FD-325 SS-3</name>
    <dbReference type="NCBI Taxonomy" id="944288"/>
    <lineage>
        <taxon>Eukaryota</taxon>
        <taxon>Fungi</taxon>
        <taxon>Dikarya</taxon>
        <taxon>Basidiomycota</taxon>
        <taxon>Agaricomycotina</taxon>
        <taxon>Agaricomycetes</taxon>
        <taxon>Agaricomycetidae</taxon>
        <taxon>Amylocorticiales</taxon>
        <taxon>Amylocorticiaceae</taxon>
        <taxon>Plicatura</taxon>
        <taxon>Plicaturopsis crispa</taxon>
    </lineage>
</organism>
<feature type="region of interest" description="Disordered" evidence="1">
    <location>
        <begin position="1"/>
        <end position="65"/>
    </location>
</feature>
<dbReference type="OrthoDB" id="2322499at2759"/>
<dbReference type="HOGENOM" id="CLU_010790_2_1_1"/>
<sequence>MAARRSARFKKDSHAKSVPDNADSVPVLEQSASDDDSNSSSRPNKRQKTAVNGHASAKSTARTRKARMKLSNLPEMPLDILYEIFGYLQPLEILHLSWANKALRSILLHRSSVTVWRSALSNYRVDVPDFPETPFDLNEPQFISMMLSDHCHFCTGHAPKTSILWLLRIRCCKNCIRHNLQVITSLEHRRFGIECELMRIDVIHVNGRKKLCHLPDALVNLRAELPKLTTEQQQARRERIARIDRNGHALQRWLEEADRERSSNRKDARIRRQSAIIEKLEAGVWAEEFARMNKDEFYNLSAMKQSTDLTDRSWKQIEPTINKFMEAQRDARLKRERPERTKAAVLILRTLVDEYNLTQPVDTPIVGLADICLMLPFKAVIADTPPDVDITPESFHDAMEQLPRLSAQWLDDATCCLRESLAASSRTGNLALDLAISIFRCKRCRAHPVFTVTEALAHTDPSCGCFNEQSHPDAHFNRAFKACEVLPWMVMYSQRPSEENPEPTLNFVRNALIDGCARDVVAACGQDPEKVTAAEMDALDPWVQCRWCMDNATYEPDRTVGMHWRTAVRLNTSMRNGFVCVEGALTCTIQIEHASSVDGVTKAYREAHEPAGPHMWRLLDENETQLARERRDSRHVRQSRPPLDSTYRRCMRCRYVFGADKMGRHLEYSHGKGSPTDTDSFPVSAVDAAPHIDWRAAIDISLDSKAWYAPKRV</sequence>
<evidence type="ECO:0000313" key="4">
    <source>
        <dbReference type="Proteomes" id="UP000053263"/>
    </source>
</evidence>
<dbReference type="PROSITE" id="PS50181">
    <property type="entry name" value="FBOX"/>
    <property type="match status" value="1"/>
</dbReference>
<proteinExistence type="predicted"/>
<accession>A0A0C9SQX1</accession>
<protein>
    <recommendedName>
        <fullName evidence="2">F-box domain-containing protein</fullName>
    </recommendedName>
</protein>
<keyword evidence="4" id="KW-1185">Reference proteome</keyword>
<reference evidence="3 4" key="1">
    <citation type="submission" date="2014-06" db="EMBL/GenBank/DDBJ databases">
        <title>Evolutionary Origins and Diversification of the Mycorrhizal Mutualists.</title>
        <authorList>
            <consortium name="DOE Joint Genome Institute"/>
            <consortium name="Mycorrhizal Genomics Consortium"/>
            <person name="Kohler A."/>
            <person name="Kuo A."/>
            <person name="Nagy L.G."/>
            <person name="Floudas D."/>
            <person name="Copeland A."/>
            <person name="Barry K.W."/>
            <person name="Cichocki N."/>
            <person name="Veneault-Fourrey C."/>
            <person name="LaButti K."/>
            <person name="Lindquist E.A."/>
            <person name="Lipzen A."/>
            <person name="Lundell T."/>
            <person name="Morin E."/>
            <person name="Murat C."/>
            <person name="Riley R."/>
            <person name="Ohm R."/>
            <person name="Sun H."/>
            <person name="Tunlid A."/>
            <person name="Henrissat B."/>
            <person name="Grigoriev I.V."/>
            <person name="Hibbett D.S."/>
            <person name="Martin F."/>
        </authorList>
    </citation>
    <scope>NUCLEOTIDE SEQUENCE [LARGE SCALE GENOMIC DNA]</scope>
    <source>
        <strain evidence="3 4">FD-325 SS-3</strain>
    </source>
</reference>
<evidence type="ECO:0000259" key="2">
    <source>
        <dbReference type="PROSITE" id="PS50181"/>
    </source>
</evidence>
<dbReference type="SUPFAM" id="SSF81383">
    <property type="entry name" value="F-box domain"/>
    <property type="match status" value="1"/>
</dbReference>
<dbReference type="InterPro" id="IPR001810">
    <property type="entry name" value="F-box_dom"/>
</dbReference>
<name>A0A0C9SQX1_PLICR</name>
<dbReference type="AlphaFoldDB" id="A0A0C9SQX1"/>
<dbReference type="Proteomes" id="UP000053263">
    <property type="component" value="Unassembled WGS sequence"/>
</dbReference>
<dbReference type="EMBL" id="KN832572">
    <property type="protein sequence ID" value="KII84127.1"/>
    <property type="molecule type" value="Genomic_DNA"/>
</dbReference>
<feature type="domain" description="F-box" evidence="2">
    <location>
        <begin position="70"/>
        <end position="119"/>
    </location>
</feature>
<dbReference type="InterPro" id="IPR036047">
    <property type="entry name" value="F-box-like_dom_sf"/>
</dbReference>
<evidence type="ECO:0000256" key="1">
    <source>
        <dbReference type="SAM" id="MobiDB-lite"/>
    </source>
</evidence>
<gene>
    <name evidence="3" type="ORF">PLICRDRAFT_46468</name>
</gene>
<evidence type="ECO:0000313" key="3">
    <source>
        <dbReference type="EMBL" id="KII84127.1"/>
    </source>
</evidence>